<evidence type="ECO:0000313" key="5">
    <source>
        <dbReference type="EMBL" id="MDH2133929.1"/>
    </source>
</evidence>
<dbReference type="PROSITE" id="PS50043">
    <property type="entry name" value="HTH_LUXR_2"/>
    <property type="match status" value="1"/>
</dbReference>
<dbReference type="InterPro" id="IPR000792">
    <property type="entry name" value="Tscrpt_reg_LuxR_C"/>
</dbReference>
<proteinExistence type="predicted"/>
<dbReference type="SMART" id="SM00421">
    <property type="entry name" value="HTH_LUXR"/>
    <property type="match status" value="1"/>
</dbReference>
<dbReference type="GO" id="GO:0006355">
    <property type="term" value="P:regulation of DNA-templated transcription"/>
    <property type="evidence" value="ECO:0007669"/>
    <property type="project" value="InterPro"/>
</dbReference>
<keyword evidence="1" id="KW-0805">Transcription regulation</keyword>
<dbReference type="PANTHER" id="PTHR44688:SF25">
    <property type="entry name" value="HTH LUXR-TYPE DOMAIN-CONTAINING PROTEIN"/>
    <property type="match status" value="1"/>
</dbReference>
<dbReference type="GO" id="GO:0003677">
    <property type="term" value="F:DNA binding"/>
    <property type="evidence" value="ECO:0007669"/>
    <property type="project" value="UniProtKB-KW"/>
</dbReference>
<accession>A0AA42WY37</accession>
<dbReference type="Pfam" id="PF00196">
    <property type="entry name" value="GerE"/>
    <property type="match status" value="1"/>
</dbReference>
<dbReference type="PANTHER" id="PTHR44688">
    <property type="entry name" value="DNA-BINDING TRANSCRIPTIONAL ACTIVATOR DEVR_DOSR"/>
    <property type="match status" value="1"/>
</dbReference>
<comment type="caution">
    <text evidence="5">The sequence shown here is derived from an EMBL/GenBank/DDBJ whole genome shotgun (WGS) entry which is preliminary data.</text>
</comment>
<keyword evidence="2" id="KW-0238">DNA-binding</keyword>
<dbReference type="AlphaFoldDB" id="A0AA42WY37"/>
<dbReference type="EMBL" id="JAOCKX010000044">
    <property type="protein sequence ID" value="MDH2133929.1"/>
    <property type="molecule type" value="Genomic_DNA"/>
</dbReference>
<dbReference type="Proteomes" id="UP001162318">
    <property type="component" value="Unassembled WGS sequence"/>
</dbReference>
<dbReference type="InterPro" id="IPR016032">
    <property type="entry name" value="Sig_transdc_resp-reg_C-effctor"/>
</dbReference>
<dbReference type="InterPro" id="IPR036388">
    <property type="entry name" value="WH-like_DNA-bd_sf"/>
</dbReference>
<reference evidence="5" key="1">
    <citation type="submission" date="2022-09" db="EMBL/GenBank/DDBJ databases">
        <title>Intensive care unit water sources are persistently colonized with multi-drug resistant bacteria and are the site of extensive horizontal gene transfer of antibiotic resistance genes.</title>
        <authorList>
            <person name="Diorio-Toth L."/>
        </authorList>
    </citation>
    <scope>NUCLEOTIDE SEQUENCE</scope>
    <source>
        <strain evidence="5">GD03659</strain>
    </source>
</reference>
<dbReference type="RefSeq" id="WP_161734488.1">
    <property type="nucleotide sequence ID" value="NZ_DAMDBB010000027.1"/>
</dbReference>
<dbReference type="CDD" id="cd06170">
    <property type="entry name" value="LuxR_C_like"/>
    <property type="match status" value="1"/>
</dbReference>
<protein>
    <submittedName>
        <fullName evidence="5">LuxR C-terminal-related transcriptional regulator</fullName>
    </submittedName>
</protein>
<evidence type="ECO:0000313" key="6">
    <source>
        <dbReference type="Proteomes" id="UP001162318"/>
    </source>
</evidence>
<evidence type="ECO:0000259" key="4">
    <source>
        <dbReference type="PROSITE" id="PS50043"/>
    </source>
</evidence>
<evidence type="ECO:0000256" key="3">
    <source>
        <dbReference type="ARBA" id="ARBA00023163"/>
    </source>
</evidence>
<keyword evidence="3" id="KW-0804">Transcription</keyword>
<dbReference type="Gene3D" id="1.10.10.10">
    <property type="entry name" value="Winged helix-like DNA-binding domain superfamily/Winged helix DNA-binding domain"/>
    <property type="match status" value="1"/>
</dbReference>
<evidence type="ECO:0000256" key="1">
    <source>
        <dbReference type="ARBA" id="ARBA00023015"/>
    </source>
</evidence>
<organism evidence="5 6">
    <name type="scientific">Sphingobium yanoikuyae</name>
    <name type="common">Sphingomonas yanoikuyae</name>
    <dbReference type="NCBI Taxonomy" id="13690"/>
    <lineage>
        <taxon>Bacteria</taxon>
        <taxon>Pseudomonadati</taxon>
        <taxon>Pseudomonadota</taxon>
        <taxon>Alphaproteobacteria</taxon>
        <taxon>Sphingomonadales</taxon>
        <taxon>Sphingomonadaceae</taxon>
        <taxon>Sphingobium</taxon>
    </lineage>
</organism>
<evidence type="ECO:0000256" key="2">
    <source>
        <dbReference type="ARBA" id="ARBA00023125"/>
    </source>
</evidence>
<gene>
    <name evidence="5" type="ORF">N5J77_22615</name>
</gene>
<name>A0AA42WY37_SPHYA</name>
<sequence length="806" mass="88900">MGLGTEWTPTLLSRLAETALRRVELTARVSLLRAPCGYGKSATLAAGWKEAADTGRPALWASLASDDTKKGTLRRLAFQAGTAADIESILQWIWHQDRPGIICLDDVQEAPHLETLTRDMMDALPDDWRAVLATSAPWGFGVLNADWQEVGPDALACRAQDLKELIRVPSALDRIISDTQGWPALCRIAGRVSYRMQPLHLWPEIICYLDQMVLAPLSPALRTWLKKAALIAPLDAESHDFALRVHDGAQWIARAQRECLLLRPDSDGMFALNPALRHHLALSGQSQLRSSPSHLLKRAAFHHWRAGRPAQTIALSLRAGDPAWARGLGGEIVMDVALRQGRIDELAHWLEGVPDTALLTNPMAGLGKIWALSFQQQQHAGATHLLKLLSRTDAHEELLTLLGATTAALRDDVVRAEMLCRQWLELHARENPMMKASALACLASIVASQSNAAEFAALRPLLDQACALADQGFARDWAKIAEVLLLLTQGQIIPARNRIDAHLTDMVSPVAEQTLKTLRLAVLAESGVPLAELEWPLLFCDQIVDVRIHTARAILRAARLAGDADLCEKILTELDVKAVRDHMPRLQLMADILTAEHEIASGRSVTIPNIPRNDAITSAHLAIADVECMLLSATRALADGKDHLARQLTDRILARIRRAGWQHIILKTLMLRSVLHLRKEALQLSIRSAEEASEIRDSTGLKETAREFRNILEHIHAGWAVKARFDRSAAQHHLPSSQHTEGSDLSRRQLHILGLARDGLTSAEIANILGIGEDGVKWHFRAIFKCLAVNRRTQAVATAIQRGLLH</sequence>
<feature type="domain" description="HTH luxR-type" evidence="4">
    <location>
        <begin position="738"/>
        <end position="803"/>
    </location>
</feature>
<dbReference type="SUPFAM" id="SSF46894">
    <property type="entry name" value="C-terminal effector domain of the bipartite response regulators"/>
    <property type="match status" value="1"/>
</dbReference>